<gene>
    <name evidence="6" type="ORF">M422DRAFT_233443</name>
</gene>
<dbReference type="PIRSF" id="PIRSF000136">
    <property type="entry name" value="LGO_GLO"/>
    <property type="match status" value="1"/>
</dbReference>
<dbReference type="GO" id="GO:0003885">
    <property type="term" value="F:D-arabinono-1,4-lactone oxidase activity"/>
    <property type="evidence" value="ECO:0007669"/>
    <property type="project" value="UniProtKB-EC"/>
</dbReference>
<evidence type="ECO:0000259" key="5">
    <source>
        <dbReference type="PROSITE" id="PS51387"/>
    </source>
</evidence>
<dbReference type="InterPro" id="IPR010031">
    <property type="entry name" value="FAD_lactone_oxidase-like"/>
</dbReference>
<dbReference type="InterPro" id="IPR016171">
    <property type="entry name" value="Vanillyl_alc_oxidase_C-sub2"/>
</dbReference>
<proteinExistence type="predicted"/>
<dbReference type="Pfam" id="PF01565">
    <property type="entry name" value="FAD_binding_4"/>
    <property type="match status" value="1"/>
</dbReference>
<dbReference type="GO" id="GO:0016020">
    <property type="term" value="C:membrane"/>
    <property type="evidence" value="ECO:0007669"/>
    <property type="project" value="InterPro"/>
</dbReference>
<evidence type="ECO:0000313" key="7">
    <source>
        <dbReference type="Proteomes" id="UP000054279"/>
    </source>
</evidence>
<dbReference type="AlphaFoldDB" id="A0A0C9VAN2"/>
<dbReference type="Gene3D" id="3.30.43.10">
    <property type="entry name" value="Uridine Diphospho-n-acetylenolpyruvylglucosamine Reductase, domain 2"/>
    <property type="match status" value="1"/>
</dbReference>
<evidence type="ECO:0000256" key="4">
    <source>
        <dbReference type="ARBA" id="ARBA00033418"/>
    </source>
</evidence>
<dbReference type="Gene3D" id="3.30.70.2520">
    <property type="match status" value="1"/>
</dbReference>
<dbReference type="Pfam" id="PF04030">
    <property type="entry name" value="ALO"/>
    <property type="match status" value="1"/>
</dbReference>
<dbReference type="InterPro" id="IPR006094">
    <property type="entry name" value="Oxid_FAD_bind_N"/>
</dbReference>
<dbReference type="Proteomes" id="UP000054279">
    <property type="component" value="Unassembled WGS sequence"/>
</dbReference>
<dbReference type="UniPathway" id="UPA00771">
    <property type="reaction ID" value="UER00766"/>
</dbReference>
<dbReference type="Gene3D" id="1.10.45.10">
    <property type="entry name" value="Vanillyl-alcohol Oxidase, Chain A, domain 4"/>
    <property type="match status" value="1"/>
</dbReference>
<dbReference type="Gene3D" id="3.30.465.10">
    <property type="match status" value="1"/>
</dbReference>
<keyword evidence="3" id="KW-0560">Oxidoreductase</keyword>
<protein>
    <recommendedName>
        <fullName evidence="2">D-arabinono-1,4-lactone oxidase</fullName>
        <ecNumber evidence="2">1.1.3.37</ecNumber>
    </recommendedName>
    <alternativeName>
        <fullName evidence="4">L-galactono-gamma-lactone oxidase</fullName>
    </alternativeName>
</protein>
<dbReference type="InterPro" id="IPR016169">
    <property type="entry name" value="FAD-bd_PCMH_sub2"/>
</dbReference>
<keyword evidence="7" id="KW-1185">Reference proteome</keyword>
<dbReference type="EC" id="1.1.3.37" evidence="2"/>
<comment type="pathway">
    <text evidence="1">Cofactor biosynthesis; D-erythroascorbate biosynthesis; dehydro-D-arabinono-1,4-lactone from D-arabinose: step 2/2.</text>
</comment>
<dbReference type="EMBL" id="KN837198">
    <property type="protein sequence ID" value="KIJ34550.1"/>
    <property type="molecule type" value="Genomic_DNA"/>
</dbReference>
<sequence>MSSIAPNEHSASRAHASDLKATTTQNLYALLAPITVPPTSPRAIFTNWGLAFRCRPLSVFEPETENQCRTVIELARREGVTLRAGAVGHSPSDLACTGGFMIRTDKMNKLLHVDEANGLVTVQPGMTLNALHEHLASHDLALPSVGSISDQSVGGVVVTSTHGSGLHPTAPSNISLSVRSLIIILSSGVQVTCSRDPKEDPDLFLATLCGLGTTGFITQVTFKCEKRFKLKEIAFNMPFDNFVDDFENIATSAEHVRCWYFGQRGVVRVSQCNRTSEPYKAAGSWFRNVFLTYHVVQFMLYIGRFWPQVNTWTARFASWVMKEHTEGVDDSWKIFNVDCRYPQHTTEFALPLSNTPAALRDLRTWFEKEMADPNGIRPHFPFEVRFSEADDVWLSPANGRRTCWVGVAQYKPYSLPVPFQTLFAHFERIMIAHGGRPHWAKFHPFGPNELKETYPMWDKFLDVRKRVDEEGLWVNEYIRRCFGVEGIGAEGAEKGDERNKWRYGEIM</sequence>
<reference evidence="6 7" key="1">
    <citation type="submission" date="2014-06" db="EMBL/GenBank/DDBJ databases">
        <title>Evolutionary Origins and Diversification of the Mycorrhizal Mutualists.</title>
        <authorList>
            <consortium name="DOE Joint Genome Institute"/>
            <consortium name="Mycorrhizal Genomics Consortium"/>
            <person name="Kohler A."/>
            <person name="Kuo A."/>
            <person name="Nagy L.G."/>
            <person name="Floudas D."/>
            <person name="Copeland A."/>
            <person name="Barry K.W."/>
            <person name="Cichocki N."/>
            <person name="Veneault-Fourrey C."/>
            <person name="LaButti K."/>
            <person name="Lindquist E.A."/>
            <person name="Lipzen A."/>
            <person name="Lundell T."/>
            <person name="Morin E."/>
            <person name="Murat C."/>
            <person name="Riley R."/>
            <person name="Ohm R."/>
            <person name="Sun H."/>
            <person name="Tunlid A."/>
            <person name="Henrissat B."/>
            <person name="Grigoriev I.V."/>
            <person name="Hibbett D.S."/>
            <person name="Martin F."/>
        </authorList>
    </citation>
    <scope>NUCLEOTIDE SEQUENCE [LARGE SCALE GENOMIC DNA]</scope>
    <source>
        <strain evidence="6 7">SS14</strain>
    </source>
</reference>
<name>A0A0C9VAN2_SPHS4</name>
<dbReference type="InterPro" id="IPR007173">
    <property type="entry name" value="ALO_C"/>
</dbReference>
<dbReference type="InterPro" id="IPR036318">
    <property type="entry name" value="FAD-bd_PCMH-like_sf"/>
</dbReference>
<dbReference type="PANTHER" id="PTHR43762">
    <property type="entry name" value="L-GULONOLACTONE OXIDASE"/>
    <property type="match status" value="1"/>
</dbReference>
<evidence type="ECO:0000256" key="3">
    <source>
        <dbReference type="ARBA" id="ARBA00023002"/>
    </source>
</evidence>
<dbReference type="OrthoDB" id="610608at2759"/>
<dbReference type="GO" id="GO:0071949">
    <property type="term" value="F:FAD binding"/>
    <property type="evidence" value="ECO:0007669"/>
    <property type="project" value="InterPro"/>
</dbReference>
<evidence type="ECO:0000313" key="6">
    <source>
        <dbReference type="EMBL" id="KIJ34550.1"/>
    </source>
</evidence>
<evidence type="ECO:0000256" key="2">
    <source>
        <dbReference type="ARBA" id="ARBA00013136"/>
    </source>
</evidence>
<dbReference type="HOGENOM" id="CLU_003896_4_1_1"/>
<dbReference type="PANTHER" id="PTHR43762:SF1">
    <property type="entry name" value="D-ARABINONO-1,4-LACTONE OXIDASE"/>
    <property type="match status" value="1"/>
</dbReference>
<dbReference type="SUPFAM" id="SSF56176">
    <property type="entry name" value="FAD-binding/transporter-associated domain-like"/>
    <property type="match status" value="1"/>
</dbReference>
<evidence type="ECO:0000256" key="1">
    <source>
        <dbReference type="ARBA" id="ARBA00005083"/>
    </source>
</evidence>
<accession>A0A0C9VAN2</accession>
<dbReference type="InterPro" id="IPR016166">
    <property type="entry name" value="FAD-bd_PCMH"/>
</dbReference>
<feature type="domain" description="FAD-binding PCMH-type" evidence="5">
    <location>
        <begin position="52"/>
        <end position="227"/>
    </location>
</feature>
<dbReference type="PROSITE" id="PS51387">
    <property type="entry name" value="FAD_PCMH"/>
    <property type="match status" value="1"/>
</dbReference>
<dbReference type="GO" id="GO:0005739">
    <property type="term" value="C:mitochondrion"/>
    <property type="evidence" value="ECO:0007669"/>
    <property type="project" value="TreeGrafter"/>
</dbReference>
<organism evidence="6 7">
    <name type="scientific">Sphaerobolus stellatus (strain SS14)</name>
    <dbReference type="NCBI Taxonomy" id="990650"/>
    <lineage>
        <taxon>Eukaryota</taxon>
        <taxon>Fungi</taxon>
        <taxon>Dikarya</taxon>
        <taxon>Basidiomycota</taxon>
        <taxon>Agaricomycotina</taxon>
        <taxon>Agaricomycetes</taxon>
        <taxon>Phallomycetidae</taxon>
        <taxon>Geastrales</taxon>
        <taxon>Sphaerobolaceae</taxon>
        <taxon>Sphaerobolus</taxon>
    </lineage>
</organism>
<dbReference type="InterPro" id="IPR016167">
    <property type="entry name" value="FAD-bd_PCMH_sub1"/>
</dbReference>